<dbReference type="GO" id="GO:0003868">
    <property type="term" value="F:4-hydroxyphenylpyruvate dioxygenase activity"/>
    <property type="evidence" value="ECO:0007669"/>
    <property type="project" value="InterPro"/>
</dbReference>
<dbReference type="Gene3D" id="3.10.180.10">
    <property type="entry name" value="2,3-Dihydroxybiphenyl 1,2-Dioxygenase, domain 1"/>
    <property type="match status" value="1"/>
</dbReference>
<protein>
    <recommendedName>
        <fullName evidence="2">4-hydroxyphenylpyruvate dioxygenase</fullName>
    </recommendedName>
</protein>
<dbReference type="InterPro" id="IPR029068">
    <property type="entry name" value="Glyas_Bleomycin-R_OHBP_Dase"/>
</dbReference>
<accession>A0A0E9SVE9</accession>
<name>A0A0E9SVE9_ANGAN</name>
<reference evidence="1" key="1">
    <citation type="submission" date="2014-11" db="EMBL/GenBank/DDBJ databases">
        <authorList>
            <person name="Amaro Gonzalez C."/>
        </authorList>
    </citation>
    <scope>NUCLEOTIDE SEQUENCE</scope>
</reference>
<evidence type="ECO:0000313" key="1">
    <source>
        <dbReference type="EMBL" id="JAH45324.1"/>
    </source>
</evidence>
<dbReference type="EMBL" id="GBXM01063253">
    <property type="protein sequence ID" value="JAH45324.1"/>
    <property type="molecule type" value="Transcribed_RNA"/>
</dbReference>
<dbReference type="PANTHER" id="PTHR11959:SF10">
    <property type="entry name" value="4-HYDROXYPHENYLPYRUVATE DIOXYGENASE-LIKE PROTEIN"/>
    <property type="match status" value="1"/>
</dbReference>
<dbReference type="PANTHER" id="PTHR11959">
    <property type="entry name" value="4-HYDROXYPHENYLPYRUVATE DIOXYGENASE"/>
    <property type="match status" value="1"/>
</dbReference>
<dbReference type="GO" id="GO:0009072">
    <property type="term" value="P:aromatic amino acid metabolic process"/>
    <property type="evidence" value="ECO:0007669"/>
    <property type="project" value="InterPro"/>
</dbReference>
<dbReference type="InterPro" id="IPR005956">
    <property type="entry name" value="4OHPhenylPyrv_dOase"/>
</dbReference>
<reference evidence="1" key="2">
    <citation type="journal article" date="2015" name="Fish Shellfish Immunol.">
        <title>Early steps in the European eel (Anguilla anguilla)-Vibrio vulnificus interaction in the gills: Role of the RtxA13 toxin.</title>
        <authorList>
            <person name="Callol A."/>
            <person name="Pajuelo D."/>
            <person name="Ebbesson L."/>
            <person name="Teles M."/>
            <person name="MacKenzie S."/>
            <person name="Amaro C."/>
        </authorList>
    </citation>
    <scope>NUCLEOTIDE SEQUENCE</scope>
</reference>
<dbReference type="SUPFAM" id="SSF54593">
    <property type="entry name" value="Glyoxalase/Bleomycin resistance protein/Dihydroxybiphenyl dioxygenase"/>
    <property type="match status" value="1"/>
</dbReference>
<dbReference type="AlphaFoldDB" id="A0A0E9SVE9"/>
<organism evidence="1">
    <name type="scientific">Anguilla anguilla</name>
    <name type="common">European freshwater eel</name>
    <name type="synonym">Muraena anguilla</name>
    <dbReference type="NCBI Taxonomy" id="7936"/>
    <lineage>
        <taxon>Eukaryota</taxon>
        <taxon>Metazoa</taxon>
        <taxon>Chordata</taxon>
        <taxon>Craniata</taxon>
        <taxon>Vertebrata</taxon>
        <taxon>Euteleostomi</taxon>
        <taxon>Actinopterygii</taxon>
        <taxon>Neopterygii</taxon>
        <taxon>Teleostei</taxon>
        <taxon>Anguilliformes</taxon>
        <taxon>Anguillidae</taxon>
        <taxon>Anguilla</taxon>
    </lineage>
</organism>
<sequence>MMCGTMCGYLGRNQVDSFLENHKGAGIQHIGLYTQDIISTAHSLAQAGVDSSVLLLPTH</sequence>
<evidence type="ECO:0008006" key="2">
    <source>
        <dbReference type="Google" id="ProtNLM"/>
    </source>
</evidence>
<proteinExistence type="predicted"/>